<evidence type="ECO:0000313" key="3">
    <source>
        <dbReference type="EMBL" id="QKJ18029.1"/>
    </source>
</evidence>
<dbReference type="Proteomes" id="UP000502498">
    <property type="component" value="Chromosome"/>
</dbReference>
<evidence type="ECO:0000256" key="1">
    <source>
        <dbReference type="SAM" id="MobiDB-lite"/>
    </source>
</evidence>
<name>A0A7D4UFA5_9MICO</name>
<reference evidence="3 4" key="1">
    <citation type="submission" date="2020-05" db="EMBL/GenBank/DDBJ databases">
        <title>Strain PA2F3 complete genome.</title>
        <authorList>
            <person name="Kim Y.-S."/>
            <person name="Kim S.-J."/>
            <person name="Jung H.-k."/>
            <person name="Kim S.-E."/>
            <person name="Kim K.-H."/>
        </authorList>
    </citation>
    <scope>NUCLEOTIDE SEQUENCE [LARGE SCALE GENOMIC DNA]</scope>
    <source>
        <strain evidence="3 4">PA2F3</strain>
    </source>
</reference>
<keyword evidence="2" id="KW-0812">Transmembrane</keyword>
<feature type="transmembrane region" description="Helical" evidence="2">
    <location>
        <begin position="89"/>
        <end position="110"/>
    </location>
</feature>
<dbReference type="AlphaFoldDB" id="A0A7D4UFA5"/>
<keyword evidence="2" id="KW-0472">Membrane</keyword>
<feature type="transmembrane region" description="Helical" evidence="2">
    <location>
        <begin position="37"/>
        <end position="57"/>
    </location>
</feature>
<evidence type="ECO:0000313" key="4">
    <source>
        <dbReference type="Proteomes" id="UP000502498"/>
    </source>
</evidence>
<feature type="region of interest" description="Disordered" evidence="1">
    <location>
        <begin position="1"/>
        <end position="23"/>
    </location>
</feature>
<keyword evidence="2" id="KW-1133">Transmembrane helix</keyword>
<accession>A0A7D4UFA5</accession>
<dbReference type="RefSeq" id="WP_172988409.1">
    <property type="nucleotide sequence ID" value="NZ_CP054038.1"/>
</dbReference>
<feature type="transmembrane region" description="Helical" evidence="2">
    <location>
        <begin position="189"/>
        <end position="209"/>
    </location>
</feature>
<organism evidence="3 4">
    <name type="scientific">Microbacterium hominis</name>
    <dbReference type="NCBI Taxonomy" id="162426"/>
    <lineage>
        <taxon>Bacteria</taxon>
        <taxon>Bacillati</taxon>
        <taxon>Actinomycetota</taxon>
        <taxon>Actinomycetes</taxon>
        <taxon>Micrococcales</taxon>
        <taxon>Microbacteriaceae</taxon>
        <taxon>Microbacterium</taxon>
    </lineage>
</organism>
<evidence type="ECO:0000256" key="2">
    <source>
        <dbReference type="SAM" id="Phobius"/>
    </source>
</evidence>
<proteinExistence type="predicted"/>
<sequence length="319" mass="34536">MSRPRPAAATRLAGSRRRPAHPPEAESNAQLMKALRGVASVVAPITLITALMFYFGVQHAYWYFHYFGINYTVMGLTTQDYLVRSADGLFVPILGITLLLLLGFWTLRILAGRLTAERRRAVQRVGAVVALVLGVIAFGVAVRGILRPETFDQMKAVPGLCLAGGALLLALASNLHWRLRSASGATLPGWIAVAEWGALFVVVGIGLFWSVTNYAGVVGETRAYRTVIEAPEEPHAIVYSKEKLSIPAAAASERTCVAAAEGGAAYMYRYEGLRLVIATDSAYFLLPAGWPTGGAIVLPRSDPVRVEFVRPEFAQDFDC</sequence>
<feature type="transmembrane region" description="Helical" evidence="2">
    <location>
        <begin position="157"/>
        <end position="177"/>
    </location>
</feature>
<gene>
    <name evidence="3" type="ORF">HQM25_00415</name>
</gene>
<dbReference type="EMBL" id="CP054038">
    <property type="protein sequence ID" value="QKJ18029.1"/>
    <property type="molecule type" value="Genomic_DNA"/>
</dbReference>
<feature type="transmembrane region" description="Helical" evidence="2">
    <location>
        <begin position="122"/>
        <end position="145"/>
    </location>
</feature>
<protein>
    <submittedName>
        <fullName evidence="3">Uncharacterized protein</fullName>
    </submittedName>
</protein>